<dbReference type="InterPro" id="IPR003433">
    <property type="entry name" value="Capsid_VP4_densovirus"/>
</dbReference>
<name>A0AAW2FYE8_9HYME</name>
<dbReference type="Proteomes" id="UP001430953">
    <property type="component" value="Unassembled WGS sequence"/>
</dbReference>
<sequence>MTTPLCEVPWNRPFWYINESEFNILPNGSSISSCGIKICQRNVRVAFPTNSTASNLATLNQNKNIIYSIGLNKNVDCLPVEYSSFDDSQPMVPTGIKKIKDNTWNALYTEMYGNINNHNDTMPRHQFGQPMMYNIYAAIANVKVAETGSPYDGWQCVQNYYTEVDADHTSGTYILEEHYKPRCGMIKYPITAIQRAYTDGDIEIPRGSHNLQPHTTQINIKNREAELVTQRTDQCKALTSVGDISRLIEKCAYIKYGLFEHGPPIAQPSIHVGVQPTYALSTPQLVSADSNQNFTDTQALFEIVAECEINTAYPTHRPGTKETNVPFDEQYFFTNQYIDSYSPMIAGQYIKDTSV</sequence>
<dbReference type="EMBL" id="JADYXP020000007">
    <property type="protein sequence ID" value="KAL0120453.1"/>
    <property type="molecule type" value="Genomic_DNA"/>
</dbReference>
<dbReference type="GO" id="GO:0005198">
    <property type="term" value="F:structural molecule activity"/>
    <property type="evidence" value="ECO:0007669"/>
    <property type="project" value="InterPro"/>
</dbReference>
<evidence type="ECO:0008006" key="3">
    <source>
        <dbReference type="Google" id="ProtNLM"/>
    </source>
</evidence>
<proteinExistence type="predicted"/>
<dbReference type="InterPro" id="IPR016184">
    <property type="entry name" value="Capsid/spike_ssDNA_virus"/>
</dbReference>
<organism evidence="1 2">
    <name type="scientific">Cardiocondyla obscurior</name>
    <dbReference type="NCBI Taxonomy" id="286306"/>
    <lineage>
        <taxon>Eukaryota</taxon>
        <taxon>Metazoa</taxon>
        <taxon>Ecdysozoa</taxon>
        <taxon>Arthropoda</taxon>
        <taxon>Hexapoda</taxon>
        <taxon>Insecta</taxon>
        <taxon>Pterygota</taxon>
        <taxon>Neoptera</taxon>
        <taxon>Endopterygota</taxon>
        <taxon>Hymenoptera</taxon>
        <taxon>Apocrita</taxon>
        <taxon>Aculeata</taxon>
        <taxon>Formicoidea</taxon>
        <taxon>Formicidae</taxon>
        <taxon>Myrmicinae</taxon>
        <taxon>Cardiocondyla</taxon>
    </lineage>
</organism>
<dbReference type="SUPFAM" id="SSF88645">
    <property type="entry name" value="ssDNA viruses"/>
    <property type="match status" value="1"/>
</dbReference>
<protein>
    <recommendedName>
        <fullName evidence="3">Capsid protein</fullName>
    </recommendedName>
</protein>
<dbReference type="Pfam" id="PF02336">
    <property type="entry name" value="Denso_VP4"/>
    <property type="match status" value="1"/>
</dbReference>
<gene>
    <name evidence="1" type="ORF">PUN28_008279</name>
</gene>
<keyword evidence="2" id="KW-1185">Reference proteome</keyword>
<dbReference type="AlphaFoldDB" id="A0AAW2FYE8"/>
<accession>A0AAW2FYE8</accession>
<comment type="caution">
    <text evidence="1">The sequence shown here is derived from an EMBL/GenBank/DDBJ whole genome shotgun (WGS) entry which is preliminary data.</text>
</comment>
<evidence type="ECO:0000313" key="2">
    <source>
        <dbReference type="Proteomes" id="UP001430953"/>
    </source>
</evidence>
<evidence type="ECO:0000313" key="1">
    <source>
        <dbReference type="EMBL" id="KAL0120453.1"/>
    </source>
</evidence>
<reference evidence="1 2" key="1">
    <citation type="submission" date="2023-03" db="EMBL/GenBank/DDBJ databases">
        <title>High recombination rates correlate with genetic variation in Cardiocondyla obscurior ants.</title>
        <authorList>
            <person name="Errbii M."/>
        </authorList>
    </citation>
    <scope>NUCLEOTIDE SEQUENCE [LARGE SCALE GENOMIC DNA]</scope>
    <source>
        <strain evidence="1">Alpha-2009</strain>
        <tissue evidence="1">Whole body</tissue>
    </source>
</reference>